<organism evidence="5 6">
    <name type="scientific">Xaviernesmea oryzae</name>
    <dbReference type="NCBI Taxonomy" id="464029"/>
    <lineage>
        <taxon>Bacteria</taxon>
        <taxon>Pseudomonadati</taxon>
        <taxon>Pseudomonadota</taxon>
        <taxon>Alphaproteobacteria</taxon>
        <taxon>Hyphomicrobiales</taxon>
        <taxon>Rhizobiaceae</taxon>
        <taxon>Rhizobium/Agrobacterium group</taxon>
        <taxon>Xaviernesmea</taxon>
    </lineage>
</organism>
<keyword evidence="3" id="KW-0479">Metal-binding</keyword>
<evidence type="ECO:0000313" key="5">
    <source>
        <dbReference type="EMBL" id="SMF35388.1"/>
    </source>
</evidence>
<evidence type="ECO:0000259" key="4">
    <source>
        <dbReference type="Pfam" id="PF08450"/>
    </source>
</evidence>
<feature type="binding site" evidence="3">
    <location>
        <position position="106"/>
    </location>
    <ligand>
        <name>substrate</name>
    </ligand>
</feature>
<dbReference type="PRINTS" id="PR01790">
    <property type="entry name" value="SMP30FAMILY"/>
</dbReference>
<dbReference type="GO" id="GO:0004341">
    <property type="term" value="F:gluconolactonase activity"/>
    <property type="evidence" value="ECO:0007669"/>
    <property type="project" value="TreeGrafter"/>
</dbReference>
<sequence length="298" mass="32408">MEKATLNDKAFDLVCDSRSQLGESPVWSEAEQVLYFVDIRGPSINRFDPATGELQRFMQSEEIGCIGLVRGGGFVAGLRSGIWRLDREGRPIAKLADNPEGIEFSRFNDGRVGPDGRFYAGTVDESRQNKAKLYRYDRDGLVPLINGLMTSNGLAFSPDGKTLYHVDSPVSKVTARDFDGTNGTVSGERVVIDIPDNPAARPDGASIDVEGCYWVAIFGASVVRRFSPEGKLMAEYPVPVKCPTMPAFGGPDMRTLFVTTAGSRRPPEEMAQFPTSGSLFAMRAPVAGVPAPLFDEDI</sequence>
<protein>
    <submittedName>
        <fullName evidence="5">Sugar lactone lactonase YvrE</fullName>
    </submittedName>
</protein>
<dbReference type="GO" id="GO:0005509">
    <property type="term" value="F:calcium ion binding"/>
    <property type="evidence" value="ECO:0007669"/>
    <property type="project" value="TreeGrafter"/>
</dbReference>
<dbReference type="InterPro" id="IPR005511">
    <property type="entry name" value="SMP-30"/>
</dbReference>
<feature type="binding site" evidence="3">
    <location>
        <position position="152"/>
    </location>
    <ligand>
        <name>a divalent metal cation</name>
        <dbReference type="ChEBI" id="CHEBI:60240"/>
    </ligand>
</feature>
<gene>
    <name evidence="5" type="ORF">SAMN02982989_1434</name>
</gene>
<dbReference type="Proteomes" id="UP000192903">
    <property type="component" value="Unassembled WGS sequence"/>
</dbReference>
<comment type="cofactor">
    <cofactor evidence="3">
        <name>Zn(2+)</name>
        <dbReference type="ChEBI" id="CHEBI:29105"/>
    </cofactor>
    <text evidence="3">Binds 1 divalent metal cation per subunit.</text>
</comment>
<dbReference type="EMBL" id="FXAF01000006">
    <property type="protein sequence ID" value="SMF35388.1"/>
    <property type="molecule type" value="Genomic_DNA"/>
</dbReference>
<evidence type="ECO:0000256" key="3">
    <source>
        <dbReference type="PIRSR" id="PIRSR605511-2"/>
    </source>
</evidence>
<dbReference type="PANTHER" id="PTHR10907">
    <property type="entry name" value="REGUCALCIN"/>
    <property type="match status" value="1"/>
</dbReference>
<dbReference type="AlphaFoldDB" id="A0A1X7EKF8"/>
<proteinExistence type="inferred from homology"/>
<feature type="binding site" evidence="3">
    <location>
        <position position="203"/>
    </location>
    <ligand>
        <name>a divalent metal cation</name>
        <dbReference type="ChEBI" id="CHEBI:60240"/>
    </ligand>
</feature>
<comment type="similarity">
    <text evidence="1">Belongs to the SMP-30/CGR1 family.</text>
</comment>
<evidence type="ECO:0000256" key="1">
    <source>
        <dbReference type="ARBA" id="ARBA00008853"/>
    </source>
</evidence>
<dbReference type="SUPFAM" id="SSF63829">
    <property type="entry name" value="Calcium-dependent phosphotriesterase"/>
    <property type="match status" value="1"/>
</dbReference>
<dbReference type="InterPro" id="IPR013658">
    <property type="entry name" value="SGL"/>
</dbReference>
<evidence type="ECO:0000256" key="2">
    <source>
        <dbReference type="PIRSR" id="PIRSR605511-1"/>
    </source>
</evidence>
<dbReference type="InterPro" id="IPR011042">
    <property type="entry name" value="6-blade_b-propeller_TolB-like"/>
</dbReference>
<dbReference type="Pfam" id="PF08450">
    <property type="entry name" value="SGL"/>
    <property type="match status" value="1"/>
</dbReference>
<feature type="active site" description="Proton donor/acceptor" evidence="2">
    <location>
        <position position="203"/>
    </location>
</feature>
<reference evidence="6" key="1">
    <citation type="submission" date="2017-04" db="EMBL/GenBank/DDBJ databases">
        <authorList>
            <person name="Varghese N."/>
            <person name="Submissions S."/>
        </authorList>
    </citation>
    <scope>NUCLEOTIDE SEQUENCE [LARGE SCALE GENOMIC DNA]</scope>
    <source>
        <strain evidence="6">B4P</strain>
    </source>
</reference>
<dbReference type="GO" id="GO:0019853">
    <property type="term" value="P:L-ascorbic acid biosynthetic process"/>
    <property type="evidence" value="ECO:0007669"/>
    <property type="project" value="TreeGrafter"/>
</dbReference>
<dbReference type="PANTHER" id="PTHR10907:SF47">
    <property type="entry name" value="REGUCALCIN"/>
    <property type="match status" value="1"/>
</dbReference>
<dbReference type="OrthoDB" id="2633250at2"/>
<evidence type="ECO:0000313" key="6">
    <source>
        <dbReference type="Proteomes" id="UP000192903"/>
    </source>
</evidence>
<feature type="domain" description="SMP-30/Gluconolactonase/LRE-like region" evidence="4">
    <location>
        <begin position="21"/>
        <end position="261"/>
    </location>
</feature>
<dbReference type="Gene3D" id="2.120.10.30">
    <property type="entry name" value="TolB, C-terminal domain"/>
    <property type="match status" value="1"/>
</dbReference>
<feature type="binding site" evidence="3">
    <location>
        <position position="23"/>
    </location>
    <ligand>
        <name>a divalent metal cation</name>
        <dbReference type="ChEBI" id="CHEBI:60240"/>
    </ligand>
</feature>
<name>A0A1X7EKF8_9HYPH</name>
<dbReference type="RefSeq" id="WP_085421744.1">
    <property type="nucleotide sequence ID" value="NZ_FXAF01000006.1"/>
</dbReference>
<keyword evidence="6" id="KW-1185">Reference proteome</keyword>
<accession>A0A1X7EKF8</accession>
<keyword evidence="3" id="KW-0862">Zinc</keyword>
<feature type="binding site" evidence="3">
    <location>
        <position position="108"/>
    </location>
    <ligand>
        <name>substrate</name>
    </ligand>
</feature>
<dbReference type="STRING" id="464029.SAMN02982989_1434"/>